<evidence type="ECO:0000259" key="1">
    <source>
        <dbReference type="Pfam" id="PF01522"/>
    </source>
</evidence>
<protein>
    <submittedName>
        <fullName evidence="2">Polysaccharide deacetylase family protein</fullName>
    </submittedName>
</protein>
<dbReference type="Proteomes" id="UP000515806">
    <property type="component" value="Chromosome"/>
</dbReference>
<dbReference type="GO" id="GO:0005975">
    <property type="term" value="P:carbohydrate metabolic process"/>
    <property type="evidence" value="ECO:0007669"/>
    <property type="project" value="InterPro"/>
</dbReference>
<dbReference type="InterPro" id="IPR011330">
    <property type="entry name" value="Glyco_hydro/deAcase_b/a-brl"/>
</dbReference>
<dbReference type="Pfam" id="PF01522">
    <property type="entry name" value="Polysacc_deac_1"/>
    <property type="match status" value="1"/>
</dbReference>
<dbReference type="Gene3D" id="3.20.20.370">
    <property type="entry name" value="Glycoside hydrolase/deacetylase"/>
    <property type="match status" value="1"/>
</dbReference>
<proteinExistence type="predicted"/>
<dbReference type="KEGG" id="proe:H9L23_07745"/>
<dbReference type="InterPro" id="IPR002509">
    <property type="entry name" value="NODB_dom"/>
</dbReference>
<name>A0A7G9QKT8_9SPHI</name>
<reference evidence="2 3" key="1">
    <citation type="submission" date="2020-08" db="EMBL/GenBank/DDBJ databases">
        <title>Genome sequence of Pedobacter roseus KACC 11594T.</title>
        <authorList>
            <person name="Hyun D.-W."/>
            <person name="Bae J.-W."/>
        </authorList>
    </citation>
    <scope>NUCLEOTIDE SEQUENCE [LARGE SCALE GENOMIC DNA]</scope>
    <source>
        <strain evidence="2 3">KACC 11594</strain>
    </source>
</reference>
<dbReference type="RefSeq" id="WP_187594418.1">
    <property type="nucleotide sequence ID" value="NZ_CP060723.1"/>
</dbReference>
<evidence type="ECO:0000313" key="2">
    <source>
        <dbReference type="EMBL" id="QNN43963.1"/>
    </source>
</evidence>
<sequence length="292" mass="32886">MMINIALTFDDGPSVYTEKLIEELLERSIKNVTWFVSRKQVSKFNYVDKLKALQSLGGEIGIHEIHDSKDNMNWFPISSNSYKTVKSAVEDLKIFLSEMSAHNINLRFVRLPGGEYSEIISYLIAKGCPTHQAHFLTTSVIDGNPLPMEFSQVKNDYDYLISELNTLGLKIWSGAPRGFPLLGGGGFFYNSWQAECSGINIGRGADNLTLNQSTARKRAGVIEQNFGMFEQYLYSVKEFGCERSLIVLAHDTSLEDLVKIVSDIDRMQDQAGKNSVELNFLTISELFKKIRA</sequence>
<keyword evidence="3" id="KW-1185">Reference proteome</keyword>
<evidence type="ECO:0000313" key="3">
    <source>
        <dbReference type="Proteomes" id="UP000515806"/>
    </source>
</evidence>
<gene>
    <name evidence="2" type="ORF">H9L23_07745</name>
</gene>
<dbReference type="GO" id="GO:0016810">
    <property type="term" value="F:hydrolase activity, acting on carbon-nitrogen (but not peptide) bonds"/>
    <property type="evidence" value="ECO:0007669"/>
    <property type="project" value="InterPro"/>
</dbReference>
<dbReference type="SUPFAM" id="SSF88713">
    <property type="entry name" value="Glycoside hydrolase/deacetylase"/>
    <property type="match status" value="1"/>
</dbReference>
<accession>A0A7G9QKT8</accession>
<feature type="domain" description="NodB homology" evidence="1">
    <location>
        <begin position="5"/>
        <end position="121"/>
    </location>
</feature>
<organism evidence="2 3">
    <name type="scientific">Pedobacter roseus</name>
    <dbReference type="NCBI Taxonomy" id="336820"/>
    <lineage>
        <taxon>Bacteria</taxon>
        <taxon>Pseudomonadati</taxon>
        <taxon>Bacteroidota</taxon>
        <taxon>Sphingobacteriia</taxon>
        <taxon>Sphingobacteriales</taxon>
        <taxon>Sphingobacteriaceae</taxon>
        <taxon>Pedobacter</taxon>
    </lineage>
</organism>
<dbReference type="AlphaFoldDB" id="A0A7G9QKT8"/>
<dbReference type="EMBL" id="CP060723">
    <property type="protein sequence ID" value="QNN43963.1"/>
    <property type="molecule type" value="Genomic_DNA"/>
</dbReference>